<feature type="transmembrane region" description="Helical" evidence="2">
    <location>
        <begin position="179"/>
        <end position="200"/>
    </location>
</feature>
<evidence type="ECO:0000259" key="4">
    <source>
        <dbReference type="Pfam" id="PF14402"/>
    </source>
</evidence>
<proteinExistence type="predicted"/>
<dbReference type="Proteomes" id="UP000034246">
    <property type="component" value="Unassembled WGS sequence"/>
</dbReference>
<accession>A0A0G0RAS8</accession>
<feature type="region of interest" description="Disordered" evidence="1">
    <location>
        <begin position="34"/>
        <end position="61"/>
    </location>
</feature>
<feature type="transmembrane region" description="Helical" evidence="2">
    <location>
        <begin position="206"/>
        <end position="226"/>
    </location>
</feature>
<dbReference type="EMBL" id="LBWP01000015">
    <property type="protein sequence ID" value="KKR10802.1"/>
    <property type="molecule type" value="Genomic_DNA"/>
</dbReference>
<feature type="domain" description="7 transmembrane helices usually fused to an inactive transglutaminase" evidence="4">
    <location>
        <begin position="104"/>
        <end position="297"/>
    </location>
</feature>
<name>A0A0G0RAS8_9BACT</name>
<evidence type="ECO:0000313" key="6">
    <source>
        <dbReference type="Proteomes" id="UP000034246"/>
    </source>
</evidence>
<keyword evidence="3" id="KW-0732">Signal</keyword>
<dbReference type="Pfam" id="PF14402">
    <property type="entry name" value="7TM_transglut"/>
    <property type="match status" value="1"/>
</dbReference>
<protein>
    <recommendedName>
        <fullName evidence="4">7 transmembrane helices usually fused to an inactive transglutaminase domain-containing protein</fullName>
    </recommendedName>
</protein>
<reference evidence="5 6" key="1">
    <citation type="journal article" date="2015" name="Nature">
        <title>rRNA introns, odd ribosomes, and small enigmatic genomes across a large radiation of phyla.</title>
        <authorList>
            <person name="Brown C.T."/>
            <person name="Hug L.A."/>
            <person name="Thomas B.C."/>
            <person name="Sharon I."/>
            <person name="Castelle C.J."/>
            <person name="Singh A."/>
            <person name="Wilkins M.J."/>
            <person name="Williams K.H."/>
            <person name="Banfield J.F."/>
        </authorList>
    </citation>
    <scope>NUCLEOTIDE SEQUENCE [LARGE SCALE GENOMIC DNA]</scope>
</reference>
<evidence type="ECO:0000256" key="1">
    <source>
        <dbReference type="SAM" id="MobiDB-lite"/>
    </source>
</evidence>
<feature type="transmembrane region" description="Helical" evidence="2">
    <location>
        <begin position="268"/>
        <end position="286"/>
    </location>
</feature>
<evidence type="ECO:0000256" key="3">
    <source>
        <dbReference type="SAM" id="SignalP"/>
    </source>
</evidence>
<evidence type="ECO:0000256" key="2">
    <source>
        <dbReference type="SAM" id="Phobius"/>
    </source>
</evidence>
<organism evidence="5 6">
    <name type="scientific">Candidatus Woesebacteria bacterium GW2011_GWA1_39_21</name>
    <dbReference type="NCBI Taxonomy" id="1618550"/>
    <lineage>
        <taxon>Bacteria</taxon>
        <taxon>Candidatus Woeseibacteriota</taxon>
    </lineage>
</organism>
<sequence length="301" mass="33059">MKKLIVSVFVFAFLSFASASATSAAKIAPTETVTPTASPSATIVPPSPSQAVERPDLTQKTESTVEPLRKILDSQVIGTILPWNIFKYAIRQAVGAGVPVNTIVLILLLPLIATIIAAVRQLVGLRGFGIFLPASLSVVFVATGPVVGIVLFLIIVFVSTATRMLLRKAKIKLQYLPRMALILWVVSVGVLCVLFLTPVIRYPGLTNVSIFAVLILALLTEDFIRVQLGKSVRTAIRLTYETIILSTVSYLFLTFKSIQEYALLHPEIYLGVLFMADLILGRYTGLRVMELWRFRKLINSK</sequence>
<evidence type="ECO:0000313" key="5">
    <source>
        <dbReference type="EMBL" id="KKR10802.1"/>
    </source>
</evidence>
<keyword evidence="2" id="KW-0472">Membrane</keyword>
<keyword evidence="2" id="KW-1133">Transmembrane helix</keyword>
<gene>
    <name evidence="5" type="ORF">UT39_C0015G0015</name>
</gene>
<feature type="chain" id="PRO_5002534195" description="7 transmembrane helices usually fused to an inactive transglutaminase domain-containing protein" evidence="3">
    <location>
        <begin position="22"/>
        <end position="301"/>
    </location>
</feature>
<feature type="transmembrane region" description="Helical" evidence="2">
    <location>
        <begin position="238"/>
        <end position="256"/>
    </location>
</feature>
<feature type="transmembrane region" description="Helical" evidence="2">
    <location>
        <begin position="102"/>
        <end position="123"/>
    </location>
</feature>
<dbReference type="STRING" id="1618550.UT39_C0015G0015"/>
<keyword evidence="2" id="KW-0812">Transmembrane</keyword>
<feature type="signal peptide" evidence="3">
    <location>
        <begin position="1"/>
        <end position="21"/>
    </location>
</feature>
<dbReference type="AlphaFoldDB" id="A0A0G0RAS8"/>
<dbReference type="InterPro" id="IPR025840">
    <property type="entry name" value="7TM_transglut"/>
</dbReference>
<comment type="caution">
    <text evidence="5">The sequence shown here is derived from an EMBL/GenBank/DDBJ whole genome shotgun (WGS) entry which is preliminary data.</text>
</comment>
<feature type="transmembrane region" description="Helical" evidence="2">
    <location>
        <begin position="135"/>
        <end position="158"/>
    </location>
</feature>